<sequence length="133" mass="14923">MKTAFVILFLCGYLHDVLAKTPAQALLDSVGEEDKNLFIKYHLSLAINKYGNRSTPICLTKDAKIPESKQKLFRAKGIQAPKDFHQNLYNWVRADLQVPEPMMAEVVTSSVVCFPDINLCFDPNDIGSVCCPF</sequence>
<dbReference type="EMBL" id="LR899010">
    <property type="protein sequence ID" value="CAD7082025.1"/>
    <property type="molecule type" value="Genomic_DNA"/>
</dbReference>
<dbReference type="OrthoDB" id="7764597at2759"/>
<protein>
    <submittedName>
        <fullName evidence="2">Uncharacterized protein</fullName>
    </submittedName>
</protein>
<evidence type="ECO:0000313" key="3">
    <source>
        <dbReference type="Proteomes" id="UP000594454"/>
    </source>
</evidence>
<dbReference type="Proteomes" id="UP000594454">
    <property type="component" value="Chromosome 2"/>
</dbReference>
<keyword evidence="3" id="KW-1185">Reference proteome</keyword>
<reference evidence="2 3" key="1">
    <citation type="submission" date="2020-11" db="EMBL/GenBank/DDBJ databases">
        <authorList>
            <person name="Wallbank WR R."/>
            <person name="Pardo Diaz C."/>
            <person name="Kozak K."/>
            <person name="Martin S."/>
            <person name="Jiggins C."/>
            <person name="Moest M."/>
            <person name="Warren A I."/>
            <person name="Generalovic N T."/>
            <person name="Byers J.R.P. K."/>
            <person name="Montejo-Kovacevich G."/>
            <person name="Yen C E."/>
        </authorList>
    </citation>
    <scope>NUCLEOTIDE SEQUENCE [LARGE SCALE GENOMIC DNA]</scope>
</reference>
<dbReference type="InParanoid" id="A0A7R8UJI4"/>
<feature type="signal peptide" evidence="1">
    <location>
        <begin position="1"/>
        <end position="19"/>
    </location>
</feature>
<organism evidence="2 3">
    <name type="scientific">Hermetia illucens</name>
    <name type="common">Black soldier fly</name>
    <dbReference type="NCBI Taxonomy" id="343691"/>
    <lineage>
        <taxon>Eukaryota</taxon>
        <taxon>Metazoa</taxon>
        <taxon>Ecdysozoa</taxon>
        <taxon>Arthropoda</taxon>
        <taxon>Hexapoda</taxon>
        <taxon>Insecta</taxon>
        <taxon>Pterygota</taxon>
        <taxon>Neoptera</taxon>
        <taxon>Endopterygota</taxon>
        <taxon>Diptera</taxon>
        <taxon>Brachycera</taxon>
        <taxon>Stratiomyomorpha</taxon>
        <taxon>Stratiomyidae</taxon>
        <taxon>Hermetiinae</taxon>
        <taxon>Hermetia</taxon>
    </lineage>
</organism>
<evidence type="ECO:0000313" key="2">
    <source>
        <dbReference type="EMBL" id="CAD7082025.1"/>
    </source>
</evidence>
<keyword evidence="1" id="KW-0732">Signal</keyword>
<proteinExistence type="predicted"/>
<accession>A0A7R8UJI4</accession>
<evidence type="ECO:0000256" key="1">
    <source>
        <dbReference type="SAM" id="SignalP"/>
    </source>
</evidence>
<name>A0A7R8UJI4_HERIL</name>
<dbReference type="AlphaFoldDB" id="A0A7R8UJI4"/>
<feature type="chain" id="PRO_5030504282" evidence="1">
    <location>
        <begin position="20"/>
        <end position="133"/>
    </location>
</feature>
<gene>
    <name evidence="2" type="ORF">HERILL_LOCUS5095</name>
</gene>